<dbReference type="GO" id="GO:0016705">
    <property type="term" value="F:oxidoreductase activity, acting on paired donors, with incorporation or reduction of molecular oxygen"/>
    <property type="evidence" value="ECO:0007669"/>
    <property type="project" value="InterPro"/>
</dbReference>
<comment type="caution">
    <text evidence="4">The sequence shown here is derived from an EMBL/GenBank/DDBJ whole genome shotgun (WGS) entry which is preliminary data.</text>
</comment>
<dbReference type="GO" id="GO:0004497">
    <property type="term" value="F:monooxygenase activity"/>
    <property type="evidence" value="ECO:0007669"/>
    <property type="project" value="InterPro"/>
</dbReference>
<keyword evidence="2" id="KW-0479">Metal-binding</keyword>
<feature type="region of interest" description="Disordered" evidence="3">
    <location>
        <begin position="499"/>
        <end position="539"/>
    </location>
</feature>
<dbReference type="EMBL" id="PECC01000028">
    <property type="protein sequence ID" value="TDZ49268.1"/>
    <property type="molecule type" value="Genomic_DNA"/>
</dbReference>
<comment type="similarity">
    <text evidence="1">Belongs to the cytochrome P450 family.</text>
</comment>
<dbReference type="InterPro" id="IPR036396">
    <property type="entry name" value="Cyt_P450_sf"/>
</dbReference>
<accession>A0A4R8R403</accession>
<sequence length="539" mass="60438">MTTSMRTPTDGAHASTPVSELPLAPRRLRDIPLLVNFLTAFAGQTAIPVTALRDAGPIYRMPFPQLPQPLKAYFAESFMDDFAGETVIITDPRLVRELYHQPPGALDHEAWKKALIYVLGGQSPFLLSGRSHVRARRAVAAELTPTRVEGYRHGMGTVLDEMIDELPLNTAVGLHDFHTRFTQEVILRVVFGWDCADLDELKTALYEAQQYYAKPFGGRLLPYMLAGALTLRRRGGPRDFTGRPDIPPRLLAREAHRLRTRTDALIDRKIAELRARPNDSAAARLIAYGDAENPRWTDKQLRDTIRTFIVAGHDTSVLAYDWAVQYLLHNPGPRAEVVAEARAAVTDRYAQAANIEALRMASPLTGAIPYPATQDIAVGGYRIRKNTFVFALSSPVHMNEELYPEPEQFRPERWLENRPDPYGFLAFGVTGRNPHRCPGSTFYLTDAVVLLHRLFGRLDLEPVSANVDAPHFLYGTLCRPKGDTEVVIHKRRAAQEVPWYRPGESDPLTPLKESLLPPQPDGDHELQCPVRSVDNIRES</sequence>
<evidence type="ECO:0000256" key="2">
    <source>
        <dbReference type="PIRSR" id="PIRSR602401-1"/>
    </source>
</evidence>
<evidence type="ECO:0000313" key="4">
    <source>
        <dbReference type="EMBL" id="TDZ49268.1"/>
    </source>
</evidence>
<evidence type="ECO:0000256" key="3">
    <source>
        <dbReference type="SAM" id="MobiDB-lite"/>
    </source>
</evidence>
<dbReference type="Gene3D" id="1.10.630.10">
    <property type="entry name" value="Cytochrome P450"/>
    <property type="match status" value="1"/>
</dbReference>
<dbReference type="Pfam" id="PF00067">
    <property type="entry name" value="p450"/>
    <property type="match status" value="1"/>
</dbReference>
<dbReference type="AlphaFoldDB" id="A0A4R8R403"/>
<gene>
    <name evidence="4" type="primary">cypE_4</name>
    <name evidence="4" type="ORF">CCUG63697_03804</name>
</gene>
<keyword evidence="2" id="KW-0349">Heme</keyword>
<proteinExistence type="inferred from homology"/>
<reference evidence="4 5" key="1">
    <citation type="journal article" date="2019" name="Sci. Rep.">
        <title>Extended insight into the Mycobacterium chelonae-abscessus complex through whole genome sequencing of Mycobacterium salmoniphilum outbreak and Mycobacterium salmoniphilum-like strains.</title>
        <authorList>
            <person name="Behra P.R.K."/>
            <person name="Das S."/>
            <person name="Pettersson B.M.F."/>
            <person name="Shirreff L."/>
            <person name="DuCote T."/>
            <person name="Jacobsson K.G."/>
            <person name="Ennis D.G."/>
            <person name="Kirsebom L.A."/>
        </authorList>
    </citation>
    <scope>NUCLEOTIDE SEQUENCE [LARGE SCALE GENOMIC DNA]</scope>
    <source>
        <strain evidence="4 5">CCUG 63697</strain>
    </source>
</reference>
<dbReference type="RefSeq" id="WP_134050579.1">
    <property type="nucleotide sequence ID" value="NZ_PECB01000002.1"/>
</dbReference>
<keyword evidence="2" id="KW-0408">Iron</keyword>
<comment type="cofactor">
    <cofactor evidence="2">
        <name>heme</name>
        <dbReference type="ChEBI" id="CHEBI:30413"/>
    </cofactor>
</comment>
<organism evidence="4 5">
    <name type="scientific">Mycobacteroides franklinii</name>
    <dbReference type="NCBI Taxonomy" id="948102"/>
    <lineage>
        <taxon>Bacteria</taxon>
        <taxon>Bacillati</taxon>
        <taxon>Actinomycetota</taxon>
        <taxon>Actinomycetes</taxon>
        <taxon>Mycobacteriales</taxon>
        <taxon>Mycobacteriaceae</taxon>
        <taxon>Mycobacteroides</taxon>
    </lineage>
</organism>
<name>A0A4R8R403_9MYCO</name>
<dbReference type="GO" id="GO:0005506">
    <property type="term" value="F:iron ion binding"/>
    <property type="evidence" value="ECO:0007669"/>
    <property type="project" value="InterPro"/>
</dbReference>
<dbReference type="Proteomes" id="UP000295165">
    <property type="component" value="Unassembled WGS sequence"/>
</dbReference>
<dbReference type="PRINTS" id="PR00463">
    <property type="entry name" value="EP450I"/>
</dbReference>
<dbReference type="InterPro" id="IPR050121">
    <property type="entry name" value="Cytochrome_P450_monoxygenase"/>
</dbReference>
<feature type="binding site" description="axial binding residue" evidence="2">
    <location>
        <position position="437"/>
    </location>
    <ligand>
        <name>heme</name>
        <dbReference type="ChEBI" id="CHEBI:30413"/>
    </ligand>
    <ligandPart>
        <name>Fe</name>
        <dbReference type="ChEBI" id="CHEBI:18248"/>
    </ligandPart>
</feature>
<evidence type="ECO:0000256" key="1">
    <source>
        <dbReference type="ARBA" id="ARBA00010617"/>
    </source>
</evidence>
<dbReference type="InterPro" id="IPR001128">
    <property type="entry name" value="Cyt_P450"/>
</dbReference>
<evidence type="ECO:0000313" key="5">
    <source>
        <dbReference type="Proteomes" id="UP000295165"/>
    </source>
</evidence>
<dbReference type="InterPro" id="IPR002401">
    <property type="entry name" value="Cyt_P450_E_grp-I"/>
</dbReference>
<protein>
    <submittedName>
        <fullName evidence="4">Putative bifunctional P-450/NADPH-P450 reductase 2</fullName>
    </submittedName>
</protein>
<dbReference type="PANTHER" id="PTHR24305:SF166">
    <property type="entry name" value="CYTOCHROME P450 12A4, MITOCHONDRIAL-RELATED"/>
    <property type="match status" value="1"/>
</dbReference>
<dbReference type="SUPFAM" id="SSF48264">
    <property type="entry name" value="Cytochrome P450"/>
    <property type="match status" value="1"/>
</dbReference>
<dbReference type="PANTHER" id="PTHR24305">
    <property type="entry name" value="CYTOCHROME P450"/>
    <property type="match status" value="1"/>
</dbReference>
<dbReference type="GO" id="GO:0020037">
    <property type="term" value="F:heme binding"/>
    <property type="evidence" value="ECO:0007669"/>
    <property type="project" value="InterPro"/>
</dbReference>
<keyword evidence="5" id="KW-1185">Reference proteome</keyword>